<comment type="caution">
    <text evidence="1">The sequence shown here is derived from an EMBL/GenBank/DDBJ whole genome shotgun (WGS) entry which is preliminary data.</text>
</comment>
<dbReference type="AlphaFoldDB" id="A0AAW8EGP3"/>
<name>A0AAW8EGP3_VARPD</name>
<protein>
    <submittedName>
        <fullName evidence="1">Uncharacterized protein</fullName>
    </submittedName>
</protein>
<evidence type="ECO:0000313" key="1">
    <source>
        <dbReference type="EMBL" id="MDP9971792.1"/>
    </source>
</evidence>
<dbReference type="EMBL" id="JAUSRV010000007">
    <property type="protein sequence ID" value="MDP9971792.1"/>
    <property type="molecule type" value="Genomic_DNA"/>
</dbReference>
<reference evidence="1" key="1">
    <citation type="submission" date="2023-07" db="EMBL/GenBank/DDBJ databases">
        <title>Sorghum-associated microbial communities from plants grown in Nebraska, USA.</title>
        <authorList>
            <person name="Schachtman D."/>
        </authorList>
    </citation>
    <scope>NUCLEOTIDE SEQUENCE</scope>
    <source>
        <strain evidence="1">DS3315</strain>
    </source>
</reference>
<accession>A0AAW8EGP3</accession>
<dbReference type="Proteomes" id="UP001224845">
    <property type="component" value="Unassembled WGS sequence"/>
</dbReference>
<evidence type="ECO:0000313" key="2">
    <source>
        <dbReference type="Proteomes" id="UP001224845"/>
    </source>
</evidence>
<gene>
    <name evidence="1" type="ORF">J2W39_003034</name>
</gene>
<proteinExistence type="predicted"/>
<sequence length="124" mass="13696">MHPHEGLDRFPEEVRFVHAGIRNCERFLVERVFNGDSSSHGKIPSSKAMHFSIRLDDGLHQQQEGAFDSPFAPLAVPKMPTGFGRQNLALYTARLQLSRYALKAVPGALFSCGDADRCGTPQEG</sequence>
<organism evidence="1 2">
    <name type="scientific">Variovorax paradoxus</name>
    <dbReference type="NCBI Taxonomy" id="34073"/>
    <lineage>
        <taxon>Bacteria</taxon>
        <taxon>Pseudomonadati</taxon>
        <taxon>Pseudomonadota</taxon>
        <taxon>Betaproteobacteria</taxon>
        <taxon>Burkholderiales</taxon>
        <taxon>Comamonadaceae</taxon>
        <taxon>Variovorax</taxon>
    </lineage>
</organism>